<accession>A0A8J3RNV9</accession>
<evidence type="ECO:0000259" key="1">
    <source>
        <dbReference type="Pfam" id="PF13847"/>
    </source>
</evidence>
<dbReference type="InterPro" id="IPR029063">
    <property type="entry name" value="SAM-dependent_MTases_sf"/>
</dbReference>
<dbReference type="Proteomes" id="UP000616724">
    <property type="component" value="Unassembled WGS sequence"/>
</dbReference>
<dbReference type="Pfam" id="PF13847">
    <property type="entry name" value="Methyltransf_31"/>
    <property type="match status" value="1"/>
</dbReference>
<keyword evidence="4" id="KW-1185">Reference proteome</keyword>
<dbReference type="Pfam" id="PF21320">
    <property type="entry name" value="WHD_Rv2258c"/>
    <property type="match status" value="1"/>
</dbReference>
<keyword evidence="3" id="KW-0808">Transferase</keyword>
<name>A0A8J3RNV9_9ACTN</name>
<dbReference type="SUPFAM" id="SSF53335">
    <property type="entry name" value="S-adenosyl-L-methionine-dependent methyltransferases"/>
    <property type="match status" value="1"/>
</dbReference>
<dbReference type="InterPro" id="IPR053173">
    <property type="entry name" value="SAM-binding_MTase"/>
</dbReference>
<reference evidence="3 4" key="1">
    <citation type="submission" date="2021-01" db="EMBL/GenBank/DDBJ databases">
        <title>Whole genome shotgun sequence of Planobispora longispora NBRC 13918.</title>
        <authorList>
            <person name="Komaki H."/>
            <person name="Tamura T."/>
        </authorList>
    </citation>
    <scope>NUCLEOTIDE SEQUENCE [LARGE SCALE GENOMIC DNA]</scope>
    <source>
        <strain evidence="3 4">NBRC 13918</strain>
    </source>
</reference>
<dbReference type="SUPFAM" id="SSF46785">
    <property type="entry name" value="Winged helix' DNA-binding domain"/>
    <property type="match status" value="1"/>
</dbReference>
<evidence type="ECO:0000313" key="3">
    <source>
        <dbReference type="EMBL" id="GIH78389.1"/>
    </source>
</evidence>
<organism evidence="3 4">
    <name type="scientific">Planobispora longispora</name>
    <dbReference type="NCBI Taxonomy" id="28887"/>
    <lineage>
        <taxon>Bacteria</taxon>
        <taxon>Bacillati</taxon>
        <taxon>Actinomycetota</taxon>
        <taxon>Actinomycetes</taxon>
        <taxon>Streptosporangiales</taxon>
        <taxon>Streptosporangiaceae</taxon>
        <taxon>Planobispora</taxon>
    </lineage>
</organism>
<dbReference type="InterPro" id="IPR025714">
    <property type="entry name" value="Methyltranfer_dom"/>
</dbReference>
<dbReference type="InterPro" id="IPR036390">
    <property type="entry name" value="WH_DNA-bd_sf"/>
</dbReference>
<feature type="domain" description="Methyltransferase" evidence="1">
    <location>
        <begin position="170"/>
        <end position="285"/>
    </location>
</feature>
<dbReference type="CDD" id="cd02440">
    <property type="entry name" value="AdoMet_MTases"/>
    <property type="match status" value="1"/>
</dbReference>
<dbReference type="AlphaFoldDB" id="A0A8J3RNV9"/>
<dbReference type="EMBL" id="BOOH01000039">
    <property type="protein sequence ID" value="GIH78389.1"/>
    <property type="molecule type" value="Genomic_DNA"/>
</dbReference>
<dbReference type="PANTHER" id="PTHR45128:SF2">
    <property type="entry name" value="METHYLTRANSFERASE DOMAIN-CONTAINING PROTEIN"/>
    <property type="match status" value="1"/>
</dbReference>
<evidence type="ECO:0000259" key="2">
    <source>
        <dbReference type="Pfam" id="PF21320"/>
    </source>
</evidence>
<feature type="domain" description="S-adenosylmethionine-dependent methyltransferase Rv2258c-like winged HTH" evidence="2">
    <location>
        <begin position="20"/>
        <end position="93"/>
    </location>
</feature>
<keyword evidence="3" id="KW-0489">Methyltransferase</keyword>
<sequence length="351" mass="37348">MDLTKLEAFHAQIAQEGLGASLSLSNYLGDLLGIFRVMAGAGSLTSAELAGRTGLAERYLREWLSTQAVAGHLDYDPATGGFELPAEHAAVLADDEAVTSLSGQIEIAAAIWLAADGIAEAFRTGEGFGWHRHDARLFTGVSRFFGPLYRMSLVDQWLPALDGVVDRLRAGARVLDVGCGHGTSTILMAEAFPASRFEGIDYHESSIEAAHQAARKAGVDARVHFHVGDAAEDAVGPWDLICFFDALHDMSDPVTAARRARESLAEDGTLLLVEPAAADRLEDRIGNPVSMSYYNASTFLCVPHSLSGEPGLGLGAQAGAERLGEVLAQAGFSRVRAALTTEYNLVIEARP</sequence>
<dbReference type="RefSeq" id="WP_203892894.1">
    <property type="nucleotide sequence ID" value="NZ_BOOH01000039.1"/>
</dbReference>
<evidence type="ECO:0000313" key="4">
    <source>
        <dbReference type="Proteomes" id="UP000616724"/>
    </source>
</evidence>
<comment type="caution">
    <text evidence="3">The sequence shown here is derived from an EMBL/GenBank/DDBJ whole genome shotgun (WGS) entry which is preliminary data.</text>
</comment>
<dbReference type="GO" id="GO:0032259">
    <property type="term" value="P:methylation"/>
    <property type="evidence" value="ECO:0007669"/>
    <property type="project" value="UniProtKB-KW"/>
</dbReference>
<dbReference type="PANTHER" id="PTHR45128">
    <property type="entry name" value="METHYLTRANSFERASE TYPE 11"/>
    <property type="match status" value="1"/>
</dbReference>
<proteinExistence type="predicted"/>
<gene>
    <name evidence="3" type="ORF">Plo01_48180</name>
</gene>
<dbReference type="GO" id="GO:0008168">
    <property type="term" value="F:methyltransferase activity"/>
    <property type="evidence" value="ECO:0007669"/>
    <property type="project" value="UniProtKB-KW"/>
</dbReference>
<dbReference type="Gene3D" id="3.40.50.150">
    <property type="entry name" value="Vaccinia Virus protein VP39"/>
    <property type="match status" value="1"/>
</dbReference>
<dbReference type="InterPro" id="IPR048711">
    <property type="entry name" value="WHD_Rv2258c"/>
</dbReference>
<protein>
    <submittedName>
        <fullName evidence="3">SAM-dependent methyltransferase</fullName>
    </submittedName>
</protein>